<keyword evidence="4 6" id="KW-1133">Transmembrane helix</keyword>
<feature type="transmembrane region" description="Helical" evidence="6">
    <location>
        <begin position="189"/>
        <end position="209"/>
    </location>
</feature>
<evidence type="ECO:0000313" key="7">
    <source>
        <dbReference type="EMBL" id="TKA70007.1"/>
    </source>
</evidence>
<proteinExistence type="predicted"/>
<dbReference type="AlphaFoldDB" id="A0A4U0X2W5"/>
<dbReference type="Gene3D" id="1.20.1250.20">
    <property type="entry name" value="MFS general substrate transporter like domains"/>
    <property type="match status" value="2"/>
</dbReference>
<feature type="transmembrane region" description="Helical" evidence="6">
    <location>
        <begin position="102"/>
        <end position="122"/>
    </location>
</feature>
<dbReference type="PANTHER" id="PTHR43791:SF18">
    <property type="entry name" value="NICOTINIC ACID TRANSPORTER TNA1, PUTATIVE (AFU_ORTHOLOGUE AFUA_3G03820)-RELATED"/>
    <property type="match status" value="1"/>
</dbReference>
<feature type="transmembrane region" description="Helical" evidence="6">
    <location>
        <begin position="475"/>
        <end position="500"/>
    </location>
</feature>
<reference evidence="7 8" key="1">
    <citation type="submission" date="2017-03" db="EMBL/GenBank/DDBJ databases">
        <title>Genomes of endolithic fungi from Antarctica.</title>
        <authorList>
            <person name="Coleine C."/>
            <person name="Masonjones S."/>
            <person name="Stajich J.E."/>
        </authorList>
    </citation>
    <scope>NUCLEOTIDE SEQUENCE [LARGE SCALE GENOMIC DNA]</scope>
    <source>
        <strain evidence="7 8">CCFEE 5184</strain>
    </source>
</reference>
<keyword evidence="3 6" id="KW-0812">Transmembrane</keyword>
<dbReference type="FunFam" id="1.20.1250.20:FF:000013">
    <property type="entry name" value="MFS general substrate transporter"/>
    <property type="match status" value="1"/>
</dbReference>
<keyword evidence="2" id="KW-0813">Transport</keyword>
<evidence type="ECO:0000256" key="3">
    <source>
        <dbReference type="ARBA" id="ARBA00022692"/>
    </source>
</evidence>
<evidence type="ECO:0000256" key="5">
    <source>
        <dbReference type="ARBA" id="ARBA00023136"/>
    </source>
</evidence>
<evidence type="ECO:0000256" key="6">
    <source>
        <dbReference type="SAM" id="Phobius"/>
    </source>
</evidence>
<dbReference type="SUPFAM" id="SSF103473">
    <property type="entry name" value="MFS general substrate transporter"/>
    <property type="match status" value="2"/>
</dbReference>
<dbReference type="Pfam" id="PF07690">
    <property type="entry name" value="MFS_1"/>
    <property type="match status" value="2"/>
</dbReference>
<accession>A0A4U0X2W5</accession>
<dbReference type="InterPro" id="IPR011701">
    <property type="entry name" value="MFS"/>
</dbReference>
<feature type="transmembrane region" description="Helical" evidence="6">
    <location>
        <begin position="386"/>
        <end position="404"/>
    </location>
</feature>
<dbReference type="Proteomes" id="UP000309340">
    <property type="component" value="Unassembled WGS sequence"/>
</dbReference>
<feature type="transmembrane region" description="Helical" evidence="6">
    <location>
        <begin position="134"/>
        <end position="152"/>
    </location>
</feature>
<gene>
    <name evidence="7" type="ORF">B0A55_07042</name>
</gene>
<feature type="transmembrane region" description="Helical" evidence="6">
    <location>
        <begin position="65"/>
        <end position="82"/>
    </location>
</feature>
<dbReference type="OrthoDB" id="2962993at2759"/>
<dbReference type="GO" id="GO:0022857">
    <property type="term" value="F:transmembrane transporter activity"/>
    <property type="evidence" value="ECO:0007669"/>
    <property type="project" value="InterPro"/>
</dbReference>
<protein>
    <recommendedName>
        <fullName evidence="9">Major facilitator superfamily (MFS) profile domain-containing protein</fullName>
    </recommendedName>
</protein>
<dbReference type="InterPro" id="IPR036259">
    <property type="entry name" value="MFS_trans_sf"/>
</dbReference>
<comment type="subcellular location">
    <subcellularLocation>
        <location evidence="1">Membrane</location>
        <topology evidence="1">Multi-pass membrane protein</topology>
    </subcellularLocation>
</comment>
<name>A0A4U0X2W5_9PEZI</name>
<keyword evidence="5 6" id="KW-0472">Membrane</keyword>
<dbReference type="GO" id="GO:0016020">
    <property type="term" value="C:membrane"/>
    <property type="evidence" value="ECO:0007669"/>
    <property type="project" value="UniProtKB-SubCell"/>
</dbReference>
<feature type="transmembrane region" description="Helical" evidence="6">
    <location>
        <begin position="416"/>
        <end position="435"/>
    </location>
</feature>
<feature type="transmembrane region" description="Helical" evidence="6">
    <location>
        <begin position="360"/>
        <end position="377"/>
    </location>
</feature>
<evidence type="ECO:0000256" key="1">
    <source>
        <dbReference type="ARBA" id="ARBA00004141"/>
    </source>
</evidence>
<feature type="transmembrane region" description="Helical" evidence="6">
    <location>
        <begin position="221"/>
        <end position="239"/>
    </location>
</feature>
<evidence type="ECO:0000256" key="2">
    <source>
        <dbReference type="ARBA" id="ARBA00022448"/>
    </source>
</evidence>
<evidence type="ECO:0008006" key="9">
    <source>
        <dbReference type="Google" id="ProtNLM"/>
    </source>
</evidence>
<feature type="transmembrane region" description="Helical" evidence="6">
    <location>
        <begin position="447"/>
        <end position="469"/>
    </location>
</feature>
<evidence type="ECO:0000256" key="4">
    <source>
        <dbReference type="ARBA" id="ARBA00022989"/>
    </source>
</evidence>
<dbReference type="STRING" id="329884.A0A4U0X2W5"/>
<feature type="transmembrane region" description="Helical" evidence="6">
    <location>
        <begin position="251"/>
        <end position="273"/>
    </location>
</feature>
<evidence type="ECO:0000313" key="8">
    <source>
        <dbReference type="Proteomes" id="UP000309340"/>
    </source>
</evidence>
<organism evidence="7 8">
    <name type="scientific">Friedmanniomyces simplex</name>
    <dbReference type="NCBI Taxonomy" id="329884"/>
    <lineage>
        <taxon>Eukaryota</taxon>
        <taxon>Fungi</taxon>
        <taxon>Dikarya</taxon>
        <taxon>Ascomycota</taxon>
        <taxon>Pezizomycotina</taxon>
        <taxon>Dothideomycetes</taxon>
        <taxon>Dothideomycetidae</taxon>
        <taxon>Mycosphaerellales</taxon>
        <taxon>Teratosphaeriaceae</taxon>
        <taxon>Friedmanniomyces</taxon>
    </lineage>
</organism>
<sequence length="542" mass="59387">MATTTHGITADLKAYDDKVEYGHKPLDTSDQSSGEDLVTVDKGYTDVIAELSPEEGRRILRKVDFRLVPVLSLLYLVAFIDRSNIGNAKIAGLSTELNLTGLQYNTAVTMFFVSYGFFEVPSNIVLKVMKPSRWIAILMFCWGVVMTLMGIVKSREGLYAARFCLGIAEVSASPIPFPPPNYSHSLRGPLTCLNSGFFPAATFLLTIWYRRYEVQKRMAVFYTAASLSGAFSGLLAYGIEKMQGIDGLGGWQWIFILEGLVPVALSLVIWKLLPDSPETATFLTKHEKEFIINRLRWRPGSGGVQGAEDLGGVGDVLGTLWLGNTIGTYGFTATVPTVIEELGYSSANAQLLTIPICTYYRSYVFAMIMVLIFAFWSEKVQQRSPFIMAGFAIAAIGFIGQLAIPHPGLPGLTYGFLFPVAAGLYCPFIQIVCWIGNNLAPSSKRAVGMALLISVGNFGGIAGSNIFIASEKPKYPAGFGTGLGISIAAILMAIVLRISCQRENARRRKMIEEEGEEAIRARYGEQQLLEMGDKSPFFIYTL</sequence>
<dbReference type="PANTHER" id="PTHR43791">
    <property type="entry name" value="PERMEASE-RELATED"/>
    <property type="match status" value="1"/>
</dbReference>
<keyword evidence="8" id="KW-1185">Reference proteome</keyword>
<dbReference type="EMBL" id="NAJQ01000418">
    <property type="protein sequence ID" value="TKA70007.1"/>
    <property type="molecule type" value="Genomic_DNA"/>
</dbReference>
<comment type="caution">
    <text evidence="7">The sequence shown here is derived from an EMBL/GenBank/DDBJ whole genome shotgun (WGS) entry which is preliminary data.</text>
</comment>